<accession>A0A4R2JA42</accession>
<reference evidence="1 2" key="1">
    <citation type="submission" date="2019-03" db="EMBL/GenBank/DDBJ databases">
        <title>Genomic Encyclopedia of Type Strains, Phase IV (KMG-IV): sequencing the most valuable type-strain genomes for metagenomic binning, comparative biology and taxonomic classification.</title>
        <authorList>
            <person name="Goeker M."/>
        </authorList>
    </citation>
    <scope>NUCLEOTIDE SEQUENCE [LARGE SCALE GENOMIC DNA]</scope>
    <source>
        <strain evidence="1 2">DSM 45934</strain>
    </source>
</reference>
<organism evidence="1 2">
    <name type="scientific">Actinocrispum wychmicini</name>
    <dbReference type="NCBI Taxonomy" id="1213861"/>
    <lineage>
        <taxon>Bacteria</taxon>
        <taxon>Bacillati</taxon>
        <taxon>Actinomycetota</taxon>
        <taxon>Actinomycetes</taxon>
        <taxon>Pseudonocardiales</taxon>
        <taxon>Pseudonocardiaceae</taxon>
        <taxon>Actinocrispum</taxon>
    </lineage>
</organism>
<sequence length="92" mass="9960">MVAVGAHGIAAAEGAQIHLGASLVEYLAQDVMVFSGEHVTSIICHDDQMNVHSENTLSASPWSCAVVMGQQVILIFVQARYRYRIEPRYSGG</sequence>
<proteinExistence type="predicted"/>
<dbReference type="Proteomes" id="UP000295680">
    <property type="component" value="Unassembled WGS sequence"/>
</dbReference>
<dbReference type="EMBL" id="SLWS01000008">
    <property type="protein sequence ID" value="TCO55147.1"/>
    <property type="molecule type" value="Genomic_DNA"/>
</dbReference>
<protein>
    <submittedName>
        <fullName evidence="1">Uncharacterized protein</fullName>
    </submittedName>
</protein>
<name>A0A4R2JA42_9PSEU</name>
<evidence type="ECO:0000313" key="2">
    <source>
        <dbReference type="Proteomes" id="UP000295680"/>
    </source>
</evidence>
<dbReference type="AlphaFoldDB" id="A0A4R2JA42"/>
<evidence type="ECO:0000313" key="1">
    <source>
        <dbReference type="EMBL" id="TCO55147.1"/>
    </source>
</evidence>
<gene>
    <name evidence="1" type="ORF">EV192_108435</name>
</gene>
<keyword evidence="2" id="KW-1185">Reference proteome</keyword>
<comment type="caution">
    <text evidence="1">The sequence shown here is derived from an EMBL/GenBank/DDBJ whole genome shotgun (WGS) entry which is preliminary data.</text>
</comment>